<feature type="coiled-coil region" evidence="1">
    <location>
        <begin position="6"/>
        <end position="33"/>
    </location>
</feature>
<keyword evidence="1" id="KW-0175">Coiled coil</keyword>
<sequence length="74" mass="8414">MSEKTKISLKEKTDKLIEKIEKAKKNLLALQEKRLLEIGKLACKHGLDAYEDTLLDHHFAKLSKELSHGNSKAN</sequence>
<name>A0A370CFY1_9COXI</name>
<dbReference type="EMBL" id="NMOS02000020">
    <property type="protein sequence ID" value="RDH40011.1"/>
    <property type="molecule type" value="Genomic_DNA"/>
</dbReference>
<keyword evidence="3" id="KW-1185">Reference proteome</keyword>
<reference evidence="2 3" key="2">
    <citation type="journal article" date="2018" name="J. Invertebr. Pathol.">
        <title>'Candidatus Aquirickettsiella gammari' (Gammaproteobacteria: Legionellales: Coxiellaceae): A bacterial pathogen of the freshwater crustacean Gammarus fossarum (Malacostraca: Amphipoda).</title>
        <authorList>
            <person name="Bojko J."/>
            <person name="Dunn A.M."/>
            <person name="Stebbing P.D."/>
            <person name="van Aerle R."/>
            <person name="Bacela-Spychalska K."/>
            <person name="Bean T.P."/>
            <person name="Urrutia A."/>
            <person name="Stentiford G.D."/>
        </authorList>
    </citation>
    <scope>NUCLEOTIDE SEQUENCE [LARGE SCALE GENOMIC DNA]</scope>
    <source>
        <strain evidence="2">RA15029</strain>
    </source>
</reference>
<gene>
    <name evidence="2" type="ORF">CFE62_006105</name>
</gene>
<reference evidence="2 3" key="1">
    <citation type="journal article" date="2017" name="Int. J. Syst. Evol. Microbiol.">
        <title>Aquarickettsiella crustaci n. gen. n. sp. (Gammaproteobacteria: Legionellales: Coxiellaceae); a bacterial pathogen of the freshwater crustacean: Gammarus fossarum (Malacostraca: Amphipoda).</title>
        <authorList>
            <person name="Bojko J."/>
            <person name="Dunn A.M."/>
            <person name="Stebbing P.D."/>
            <person name="Van Aerle R."/>
            <person name="Bacela-Spychalska K."/>
            <person name="Bean T.P."/>
            <person name="Stentiford G.D."/>
        </authorList>
    </citation>
    <scope>NUCLEOTIDE SEQUENCE [LARGE SCALE GENOMIC DNA]</scope>
    <source>
        <strain evidence="2">RA15029</strain>
    </source>
</reference>
<comment type="caution">
    <text evidence="2">The sequence shown here is derived from an EMBL/GenBank/DDBJ whole genome shotgun (WGS) entry which is preliminary data.</text>
</comment>
<dbReference type="AlphaFoldDB" id="A0A370CFY1"/>
<accession>A0A370CFY1</accession>
<evidence type="ECO:0000313" key="3">
    <source>
        <dbReference type="Proteomes" id="UP000226429"/>
    </source>
</evidence>
<protein>
    <submittedName>
        <fullName evidence="2">Uncharacterized protein</fullName>
    </submittedName>
</protein>
<organism evidence="2 3">
    <name type="scientific">Candidatus Aquirickettsiella gammari</name>
    <dbReference type="NCBI Taxonomy" id="2016198"/>
    <lineage>
        <taxon>Bacteria</taxon>
        <taxon>Pseudomonadati</taxon>
        <taxon>Pseudomonadota</taxon>
        <taxon>Gammaproteobacteria</taxon>
        <taxon>Legionellales</taxon>
        <taxon>Coxiellaceae</taxon>
        <taxon>Candidatus Aquirickettsiella</taxon>
    </lineage>
</organism>
<evidence type="ECO:0000313" key="2">
    <source>
        <dbReference type="EMBL" id="RDH40011.1"/>
    </source>
</evidence>
<proteinExistence type="predicted"/>
<evidence type="ECO:0000256" key="1">
    <source>
        <dbReference type="SAM" id="Coils"/>
    </source>
</evidence>
<dbReference type="Proteomes" id="UP000226429">
    <property type="component" value="Unassembled WGS sequence"/>
</dbReference>